<proteinExistence type="predicted"/>
<dbReference type="Proteomes" id="UP000250266">
    <property type="component" value="Unassembled WGS sequence"/>
</dbReference>
<protein>
    <recommendedName>
        <fullName evidence="1">VOC domain-containing protein</fullName>
    </recommendedName>
</protein>
<evidence type="ECO:0000313" key="3">
    <source>
        <dbReference type="Proteomes" id="UP000250266"/>
    </source>
</evidence>
<dbReference type="AlphaFoldDB" id="A0A8E2EJE7"/>
<reference evidence="2 3" key="1">
    <citation type="journal article" date="2016" name="Nat. Commun.">
        <title>Ectomycorrhizal ecology is imprinted in the genome of the dominant symbiotic fungus Cenococcum geophilum.</title>
        <authorList>
            <consortium name="DOE Joint Genome Institute"/>
            <person name="Peter M."/>
            <person name="Kohler A."/>
            <person name="Ohm R.A."/>
            <person name="Kuo A."/>
            <person name="Krutzmann J."/>
            <person name="Morin E."/>
            <person name="Arend M."/>
            <person name="Barry K.W."/>
            <person name="Binder M."/>
            <person name="Choi C."/>
            <person name="Clum A."/>
            <person name="Copeland A."/>
            <person name="Grisel N."/>
            <person name="Haridas S."/>
            <person name="Kipfer T."/>
            <person name="LaButti K."/>
            <person name="Lindquist E."/>
            <person name="Lipzen A."/>
            <person name="Maire R."/>
            <person name="Meier B."/>
            <person name="Mihaltcheva S."/>
            <person name="Molinier V."/>
            <person name="Murat C."/>
            <person name="Poggeler S."/>
            <person name="Quandt C.A."/>
            <person name="Sperisen C."/>
            <person name="Tritt A."/>
            <person name="Tisserant E."/>
            <person name="Crous P.W."/>
            <person name="Henrissat B."/>
            <person name="Nehls U."/>
            <person name="Egli S."/>
            <person name="Spatafora J.W."/>
            <person name="Grigoriev I.V."/>
            <person name="Martin F.M."/>
        </authorList>
    </citation>
    <scope>NUCLEOTIDE SEQUENCE [LARGE SCALE GENOMIC DNA]</scope>
    <source>
        <strain evidence="2 3">CBS 459.81</strain>
    </source>
</reference>
<sequence length="127" mass="14074">MPIDHISIYPTPEKFEDTVAWYLKALNPLKYTEILRFPGAVGLGTNGKPDFWVIAKENAAKQDNHFAFRADDKETVNRFHAAGVEAGGKCNGPPGPRPQYAPEYYGAFVFDPIGNNVEAVGFFPVEK</sequence>
<dbReference type="CDD" id="cd07262">
    <property type="entry name" value="VOC_like"/>
    <property type="match status" value="1"/>
</dbReference>
<dbReference type="InterPro" id="IPR037523">
    <property type="entry name" value="VOC_core"/>
</dbReference>
<dbReference type="OrthoDB" id="10249419at2759"/>
<dbReference type="InterPro" id="IPR029068">
    <property type="entry name" value="Glyas_Bleomycin-R_OHBP_Dase"/>
</dbReference>
<dbReference type="Pfam" id="PF00903">
    <property type="entry name" value="Glyoxalase"/>
    <property type="match status" value="1"/>
</dbReference>
<evidence type="ECO:0000259" key="1">
    <source>
        <dbReference type="PROSITE" id="PS51819"/>
    </source>
</evidence>
<organism evidence="2 3">
    <name type="scientific">Lepidopterella palustris CBS 459.81</name>
    <dbReference type="NCBI Taxonomy" id="1314670"/>
    <lineage>
        <taxon>Eukaryota</taxon>
        <taxon>Fungi</taxon>
        <taxon>Dikarya</taxon>
        <taxon>Ascomycota</taxon>
        <taxon>Pezizomycotina</taxon>
        <taxon>Dothideomycetes</taxon>
        <taxon>Pleosporomycetidae</taxon>
        <taxon>Mytilinidiales</taxon>
        <taxon>Argynnaceae</taxon>
        <taxon>Lepidopterella</taxon>
    </lineage>
</organism>
<dbReference type="InterPro" id="IPR004360">
    <property type="entry name" value="Glyas_Fos-R_dOase_dom"/>
</dbReference>
<dbReference type="Gene3D" id="3.10.180.10">
    <property type="entry name" value="2,3-Dihydroxybiphenyl 1,2-Dioxygenase, domain 1"/>
    <property type="match status" value="1"/>
</dbReference>
<dbReference type="PANTHER" id="PTHR35006">
    <property type="entry name" value="GLYOXALASE FAMILY PROTEIN (AFU_ORTHOLOGUE AFUA_5G14830)"/>
    <property type="match status" value="1"/>
</dbReference>
<dbReference type="SUPFAM" id="SSF54593">
    <property type="entry name" value="Glyoxalase/Bleomycin resistance protein/Dihydroxybiphenyl dioxygenase"/>
    <property type="match status" value="1"/>
</dbReference>
<keyword evidence="3" id="KW-1185">Reference proteome</keyword>
<evidence type="ECO:0000313" key="2">
    <source>
        <dbReference type="EMBL" id="OCK85122.1"/>
    </source>
</evidence>
<accession>A0A8E2EJE7</accession>
<dbReference type="EMBL" id="KV744824">
    <property type="protein sequence ID" value="OCK85122.1"/>
    <property type="molecule type" value="Genomic_DNA"/>
</dbReference>
<name>A0A8E2EJE7_9PEZI</name>
<gene>
    <name evidence="2" type="ORF">K432DRAFT_287471</name>
</gene>
<dbReference type="PANTHER" id="PTHR35006:SF2">
    <property type="entry name" value="GLYOXALASE FAMILY PROTEIN (AFU_ORTHOLOGUE AFUA_5G14830)"/>
    <property type="match status" value="1"/>
</dbReference>
<feature type="domain" description="VOC" evidence="1">
    <location>
        <begin position="2"/>
        <end position="122"/>
    </location>
</feature>
<dbReference type="PROSITE" id="PS51819">
    <property type="entry name" value="VOC"/>
    <property type="match status" value="1"/>
</dbReference>